<evidence type="ECO:0000256" key="6">
    <source>
        <dbReference type="ARBA" id="ARBA00022692"/>
    </source>
</evidence>
<accession>A0A084IHY7</accession>
<dbReference type="Gene3D" id="3.30.70.1440">
    <property type="entry name" value="Multidrug efflux transporter AcrB pore domain"/>
    <property type="match status" value="1"/>
</dbReference>
<dbReference type="SUPFAM" id="SSF82866">
    <property type="entry name" value="Multidrug efflux transporter AcrB transmembrane domain"/>
    <property type="match status" value="2"/>
</dbReference>
<comment type="caution">
    <text evidence="10">The sequence shown here is derived from an EMBL/GenBank/DDBJ whole genome shotgun (WGS) entry which is preliminary data.</text>
</comment>
<feature type="transmembrane region" description="Helical" evidence="9">
    <location>
        <begin position="535"/>
        <end position="555"/>
    </location>
</feature>
<organism evidence="10 11">
    <name type="scientific">Salinisphaera hydrothermalis (strain C41B8)</name>
    <dbReference type="NCBI Taxonomy" id="1304275"/>
    <lineage>
        <taxon>Bacteria</taxon>
        <taxon>Pseudomonadati</taxon>
        <taxon>Pseudomonadota</taxon>
        <taxon>Gammaproteobacteria</taxon>
        <taxon>Salinisphaerales</taxon>
        <taxon>Salinisphaeraceae</taxon>
        <taxon>Salinisphaera</taxon>
    </lineage>
</organism>
<dbReference type="PANTHER" id="PTHR32063">
    <property type="match status" value="1"/>
</dbReference>
<dbReference type="NCBIfam" id="NF000282">
    <property type="entry name" value="RND_permease_1"/>
    <property type="match status" value="1"/>
</dbReference>
<feature type="transmembrane region" description="Helical" evidence="9">
    <location>
        <begin position="892"/>
        <end position="912"/>
    </location>
</feature>
<keyword evidence="11" id="KW-1185">Reference proteome</keyword>
<dbReference type="InterPro" id="IPR004764">
    <property type="entry name" value="MdtF-like"/>
</dbReference>
<dbReference type="SUPFAM" id="SSF82693">
    <property type="entry name" value="Multidrug efflux transporter AcrB pore domain, PN1, PN2, PC1 and PC2 subdomains"/>
    <property type="match status" value="4"/>
</dbReference>
<dbReference type="GO" id="GO:0042910">
    <property type="term" value="F:xenobiotic transmembrane transporter activity"/>
    <property type="evidence" value="ECO:0007669"/>
    <property type="project" value="TreeGrafter"/>
</dbReference>
<dbReference type="FunFam" id="1.20.1640.10:FF:000001">
    <property type="entry name" value="Efflux pump membrane transporter"/>
    <property type="match status" value="1"/>
</dbReference>
<feature type="transmembrane region" description="Helical" evidence="9">
    <location>
        <begin position="967"/>
        <end position="991"/>
    </location>
</feature>
<dbReference type="OrthoDB" id="9757904at2"/>
<dbReference type="GO" id="GO:0009636">
    <property type="term" value="P:response to toxic substance"/>
    <property type="evidence" value="ECO:0007669"/>
    <property type="project" value="UniProtKB-ARBA"/>
</dbReference>
<dbReference type="NCBIfam" id="TIGR00915">
    <property type="entry name" value="2A0602"/>
    <property type="match status" value="1"/>
</dbReference>
<keyword evidence="8 9" id="KW-0472">Membrane</keyword>
<dbReference type="FunFam" id="3.30.2090.10:FF:000002">
    <property type="entry name" value="Efflux pump membrane transporter"/>
    <property type="match status" value="1"/>
</dbReference>
<evidence type="ECO:0000256" key="5">
    <source>
        <dbReference type="ARBA" id="ARBA00022519"/>
    </source>
</evidence>
<feature type="transmembrane region" description="Helical" evidence="9">
    <location>
        <begin position="1003"/>
        <end position="1025"/>
    </location>
</feature>
<dbReference type="Proteomes" id="UP000028302">
    <property type="component" value="Unassembled WGS sequence"/>
</dbReference>
<evidence type="ECO:0000313" key="10">
    <source>
        <dbReference type="EMBL" id="KEZ76321.1"/>
    </source>
</evidence>
<dbReference type="eggNOG" id="COG0841">
    <property type="taxonomic scope" value="Bacteria"/>
</dbReference>
<feature type="transmembrane region" description="Helical" evidence="9">
    <location>
        <begin position="918"/>
        <end position="939"/>
    </location>
</feature>
<keyword evidence="6 9" id="KW-0812">Transmembrane</keyword>
<evidence type="ECO:0000256" key="8">
    <source>
        <dbReference type="ARBA" id="ARBA00023136"/>
    </source>
</evidence>
<evidence type="ECO:0000256" key="3">
    <source>
        <dbReference type="ARBA" id="ARBA00022448"/>
    </source>
</evidence>
<dbReference type="EMBL" id="APNK01000033">
    <property type="protein sequence ID" value="KEZ76321.1"/>
    <property type="molecule type" value="Genomic_DNA"/>
</dbReference>
<protein>
    <recommendedName>
        <fullName evidence="9">Efflux pump membrane transporter</fullName>
    </recommendedName>
</protein>
<reference evidence="10 11" key="1">
    <citation type="submission" date="2013-03" db="EMBL/GenBank/DDBJ databases">
        <title>Salinisphaera hydrothermalis C41B8 Genome Sequencing.</title>
        <authorList>
            <person name="Li C."/>
            <person name="Lai Q."/>
            <person name="Shao Z."/>
        </authorList>
    </citation>
    <scope>NUCLEOTIDE SEQUENCE [LARGE SCALE GENOMIC DNA]</scope>
    <source>
        <strain evidence="10 11">C41B8</strain>
    </source>
</reference>
<dbReference type="InterPro" id="IPR001036">
    <property type="entry name" value="Acrflvin-R"/>
</dbReference>
<dbReference type="GO" id="GO:0015562">
    <property type="term" value="F:efflux transmembrane transporter activity"/>
    <property type="evidence" value="ECO:0007669"/>
    <property type="project" value="InterPro"/>
</dbReference>
<dbReference type="Gene3D" id="1.20.1640.10">
    <property type="entry name" value="Multidrug efflux transporter AcrB transmembrane domain"/>
    <property type="match status" value="2"/>
</dbReference>
<feature type="transmembrane region" description="Helical" evidence="9">
    <location>
        <begin position="470"/>
        <end position="497"/>
    </location>
</feature>
<keyword evidence="7 9" id="KW-1133">Transmembrane helix</keyword>
<keyword evidence="5 9" id="KW-0997">Cell inner membrane</keyword>
<comment type="similarity">
    <text evidence="2 9">Belongs to the resistance-nodulation-cell division (RND) (TC 2.A.6) family.</text>
</comment>
<dbReference type="SUPFAM" id="SSF82714">
    <property type="entry name" value="Multidrug efflux transporter AcrB TolC docking domain, DN and DC subdomains"/>
    <property type="match status" value="2"/>
</dbReference>
<dbReference type="InterPro" id="IPR027463">
    <property type="entry name" value="AcrB_DN_DC_subdom"/>
</dbReference>
<dbReference type="GO" id="GO:0005886">
    <property type="term" value="C:plasma membrane"/>
    <property type="evidence" value="ECO:0007669"/>
    <property type="project" value="UniProtKB-SubCell"/>
</dbReference>
<dbReference type="PANTHER" id="PTHR32063:SF32">
    <property type="entry name" value="AMINOGLYCOSIDE EFFLUX PUMP-RELATED"/>
    <property type="match status" value="1"/>
</dbReference>
<dbReference type="Gene3D" id="3.30.2090.10">
    <property type="entry name" value="Multidrug efflux transporter AcrB TolC docking domain, DN and DC subdomains"/>
    <property type="match status" value="2"/>
</dbReference>
<dbReference type="STRING" id="1304275.C41B8_15630"/>
<gene>
    <name evidence="10" type="ORF">C41B8_15630</name>
</gene>
<dbReference type="Gene3D" id="3.30.70.1430">
    <property type="entry name" value="Multidrug efflux transporter AcrB pore domain"/>
    <property type="match status" value="2"/>
</dbReference>
<feature type="transmembrane region" description="Helical" evidence="9">
    <location>
        <begin position="868"/>
        <end position="885"/>
    </location>
</feature>
<evidence type="ECO:0000256" key="2">
    <source>
        <dbReference type="ARBA" id="ARBA00010942"/>
    </source>
</evidence>
<evidence type="ECO:0000313" key="11">
    <source>
        <dbReference type="Proteomes" id="UP000028302"/>
    </source>
</evidence>
<dbReference type="PRINTS" id="PR00702">
    <property type="entry name" value="ACRIFLAVINRP"/>
</dbReference>
<dbReference type="PATRIC" id="fig|1304275.5.peg.3197"/>
<evidence type="ECO:0000256" key="9">
    <source>
        <dbReference type="RuleBase" id="RU364070"/>
    </source>
</evidence>
<comment type="subcellular location">
    <subcellularLocation>
        <location evidence="1 9">Cell inner membrane</location>
        <topology evidence="1 9">Multi-pass membrane protein</topology>
    </subcellularLocation>
</comment>
<evidence type="ECO:0000256" key="7">
    <source>
        <dbReference type="ARBA" id="ARBA00022989"/>
    </source>
</evidence>
<comment type="caution">
    <text evidence="9">Lacks conserved residue(s) required for the propagation of feature annotation.</text>
</comment>
<dbReference type="RefSeq" id="WP_037340330.1">
    <property type="nucleotide sequence ID" value="NZ_APNK01000033.1"/>
</dbReference>
<name>A0A084IHY7_SALHC</name>
<dbReference type="FunFam" id="3.30.70.1430:FF:000002">
    <property type="entry name" value="Efflux pump membrane transporter"/>
    <property type="match status" value="1"/>
</dbReference>
<keyword evidence="3 9" id="KW-0813">Transport</keyword>
<evidence type="ECO:0000256" key="1">
    <source>
        <dbReference type="ARBA" id="ARBA00004429"/>
    </source>
</evidence>
<keyword evidence="4" id="KW-1003">Cell membrane</keyword>
<proteinExistence type="inferred from homology"/>
<dbReference type="Pfam" id="PF00873">
    <property type="entry name" value="ACR_tran"/>
    <property type="match status" value="1"/>
</dbReference>
<evidence type="ECO:0000256" key="4">
    <source>
        <dbReference type="ARBA" id="ARBA00022475"/>
    </source>
</evidence>
<dbReference type="AlphaFoldDB" id="A0A084IHY7"/>
<sequence>MVNFFIDRPIFAWVIAIVVVLGGIISIETLPLEQYPTIAPPSISINATYTGASAKTVEQSVTQVIEQQMTGLNNLLYMTSSSTSQGSAQIQLTFESGTDPDIAQVQVQNKLQSAESRLPSSVQEQGITVTQTSSDIAMVVALYSDDGSMSQADIGDYIASSLADPISRLNGVGNTKTLGSEYAMRIWLNPKKLDKFKLMPSDVSEAVESQNTNVAAGSIGGLPAVPKQQLDATLQARSRLTSAKQFRNIIVKSEADGSEVHLGDVAKVQLGSEDYSVNSTFNGRPAAGLGIELASGANAMAVAKRVKAKLNAMEPFFPKGLKAEVAYDTTPFVKVSIEEVVKTLFEAIALVVAIMFLFLQSPRATLIPTLAVPVVLMGTFGVLSYMDYSINTLTMFGMVLAIGLLVDDAIVVVENVERVMEEQGLSPRDATRQAMSEISGALIGVALVLSAVFVPMAFFGGSTGAIYRQFSVTLVAAMVLSVLVALTLSPALCASLLKPARHDRERGLFGPFNRGLARFTDGYTRSVRYLARHRGWIMLLFVVICAGVALLYTQLSSEFLPTEDQGVLMAEVQLPSGATMQRTRDSISQVETYFEKQPNVKSVMAIAGFSHGGSGQNSGIAFIKLKPWGQRTGSVTSAEAIAAKATRNLSSLRDARVFVESPPAIHGLGSSSGFDLELEDVGGVGRAKLTAARDKFLKLARADNKLAQVRNNGEDSATQLEVDINDAKASALDLDLSDVNSTLSAAFGGTYIDDFIHDGRVKKVYMQAAAPYRMLPGNIGSWYVRNSDDQMVPFSAFASTHWTYGPQSIQRYNGDSAFEINGEPAAGISSSQAMTEVAKLVSKLPAGIGYEWSGISYQEKLSGNQAPLLYGVSVLFVFLCLAALYESWSIPLAVMLVVPLGVLGAVGATLLRGMAGDVYFQVGLLTTVGLSAKNAILIVEYASELERGGLSILDATLRAVRLRLRPILMTSLAFGLGVFPLVISTGAGAAARNSVGTGVFGGMVTATVLGIFFVPIFFVVVRAGWKRRHAIEQPRAE</sequence>
<dbReference type="FunFam" id="3.30.70.1430:FF:000001">
    <property type="entry name" value="Efflux pump membrane transporter"/>
    <property type="match status" value="1"/>
</dbReference>
<feature type="transmembrane region" description="Helical" evidence="9">
    <location>
        <begin position="340"/>
        <end position="359"/>
    </location>
</feature>
<feature type="transmembrane region" description="Helical" evidence="9">
    <location>
        <begin position="434"/>
        <end position="458"/>
    </location>
</feature>
<feature type="transmembrane region" description="Helical" evidence="9">
    <location>
        <begin position="366"/>
        <end position="386"/>
    </location>
</feature>
<dbReference type="Gene3D" id="3.30.70.1320">
    <property type="entry name" value="Multidrug efflux transporter AcrB pore domain like"/>
    <property type="match status" value="1"/>
</dbReference>